<dbReference type="GeneID" id="25741245"/>
<protein>
    <submittedName>
        <fullName evidence="1">Uncharacterized protein</fullName>
    </submittedName>
</protein>
<evidence type="ECO:0000313" key="1">
    <source>
        <dbReference type="EMBL" id="KIY99596.1"/>
    </source>
</evidence>
<dbReference type="AlphaFoldDB" id="A0A0D2MFY9"/>
<name>A0A0D2MFY9_9CHLO</name>
<dbReference type="Proteomes" id="UP000054498">
    <property type="component" value="Unassembled WGS sequence"/>
</dbReference>
<dbReference type="KEGG" id="mng:MNEG_8369"/>
<dbReference type="EMBL" id="KK101801">
    <property type="protein sequence ID" value="KIY99596.1"/>
    <property type="molecule type" value="Genomic_DNA"/>
</dbReference>
<gene>
    <name evidence="1" type="ORF">MNEG_8369</name>
</gene>
<evidence type="ECO:0000313" key="2">
    <source>
        <dbReference type="Proteomes" id="UP000054498"/>
    </source>
</evidence>
<proteinExistence type="predicted"/>
<sequence length="134" mass="13052">MGGLLGLPGGASPVLSMALKPEEGAAAGATGCATPNFGLGLHSPLFIPGLNSPGGGLGCAPSPGSLGCALGSGKWHADIDPEVWFDNEGEQLGSMQEFFAGTENASIFRADAGAAAPAGGEQRGSQEAAGVAAW</sequence>
<keyword evidence="2" id="KW-1185">Reference proteome</keyword>
<reference evidence="1 2" key="1">
    <citation type="journal article" date="2013" name="BMC Genomics">
        <title>Reconstruction of the lipid metabolism for the microalga Monoraphidium neglectum from its genome sequence reveals characteristics suitable for biofuel production.</title>
        <authorList>
            <person name="Bogen C."/>
            <person name="Al-Dilaimi A."/>
            <person name="Albersmeier A."/>
            <person name="Wichmann J."/>
            <person name="Grundmann M."/>
            <person name="Rupp O."/>
            <person name="Lauersen K.J."/>
            <person name="Blifernez-Klassen O."/>
            <person name="Kalinowski J."/>
            <person name="Goesmann A."/>
            <person name="Mussgnug J.H."/>
            <person name="Kruse O."/>
        </authorList>
    </citation>
    <scope>NUCLEOTIDE SEQUENCE [LARGE SCALE GENOMIC DNA]</scope>
    <source>
        <strain evidence="1 2">SAG 48.87</strain>
    </source>
</reference>
<dbReference type="RefSeq" id="XP_013898616.1">
    <property type="nucleotide sequence ID" value="XM_014043162.1"/>
</dbReference>
<accession>A0A0D2MFY9</accession>
<dbReference type="STRING" id="145388.A0A0D2MFY9"/>
<organism evidence="1 2">
    <name type="scientific">Monoraphidium neglectum</name>
    <dbReference type="NCBI Taxonomy" id="145388"/>
    <lineage>
        <taxon>Eukaryota</taxon>
        <taxon>Viridiplantae</taxon>
        <taxon>Chlorophyta</taxon>
        <taxon>core chlorophytes</taxon>
        <taxon>Chlorophyceae</taxon>
        <taxon>CS clade</taxon>
        <taxon>Sphaeropleales</taxon>
        <taxon>Selenastraceae</taxon>
        <taxon>Monoraphidium</taxon>
    </lineage>
</organism>